<dbReference type="PANTHER" id="PTHR30093:SF2">
    <property type="entry name" value="TYPE II SECRETION SYSTEM PROTEIN H"/>
    <property type="match status" value="1"/>
</dbReference>
<organism evidence="2">
    <name type="scientific">Singulisphaera sp. Ch08</name>
    <dbReference type="NCBI Taxonomy" id="3120278"/>
    <lineage>
        <taxon>Bacteria</taxon>
        <taxon>Pseudomonadati</taxon>
        <taxon>Planctomycetota</taxon>
        <taxon>Planctomycetia</taxon>
        <taxon>Isosphaerales</taxon>
        <taxon>Isosphaeraceae</taxon>
        <taxon>Singulisphaera</taxon>
    </lineage>
</organism>
<gene>
    <name evidence="2" type="ORF">V5E97_07685</name>
</gene>
<dbReference type="InterPro" id="IPR045584">
    <property type="entry name" value="Pilin-like"/>
</dbReference>
<dbReference type="Pfam" id="PF07596">
    <property type="entry name" value="SBP_bac_10"/>
    <property type="match status" value="1"/>
</dbReference>
<dbReference type="AlphaFoldDB" id="A0AAU7CK70"/>
<dbReference type="InterPro" id="IPR012902">
    <property type="entry name" value="N_methyl_site"/>
</dbReference>
<dbReference type="PROSITE" id="PS00409">
    <property type="entry name" value="PROKAR_NTER_METHYL"/>
    <property type="match status" value="1"/>
</dbReference>
<dbReference type="NCBIfam" id="TIGR04294">
    <property type="entry name" value="pre_pil_HX9DG"/>
    <property type="match status" value="1"/>
</dbReference>
<feature type="domain" description="DUF1559" evidence="1">
    <location>
        <begin position="32"/>
        <end position="329"/>
    </location>
</feature>
<reference evidence="2" key="1">
    <citation type="submission" date="2024-05" db="EMBL/GenBank/DDBJ databases">
        <title>Planctomycetes of the genus Singulisphaera possess chitinolytic capabilities.</title>
        <authorList>
            <person name="Ivanova A."/>
        </authorList>
    </citation>
    <scope>NUCLEOTIDE SEQUENCE</scope>
    <source>
        <strain evidence="2">Ch08T</strain>
    </source>
</reference>
<dbReference type="Gene3D" id="3.30.700.10">
    <property type="entry name" value="Glycoprotein, Type 4 Pilin"/>
    <property type="match status" value="1"/>
</dbReference>
<evidence type="ECO:0000313" key="2">
    <source>
        <dbReference type="EMBL" id="XBH05902.1"/>
    </source>
</evidence>
<proteinExistence type="predicted"/>
<name>A0AAU7CK70_9BACT</name>
<dbReference type="InterPro" id="IPR011453">
    <property type="entry name" value="DUF1559"/>
</dbReference>
<dbReference type="Pfam" id="PF07963">
    <property type="entry name" value="N_methyl"/>
    <property type="match status" value="1"/>
</dbReference>
<protein>
    <submittedName>
        <fullName evidence="2">DUF1559 domain-containing protein</fullName>
    </submittedName>
</protein>
<dbReference type="PANTHER" id="PTHR30093">
    <property type="entry name" value="GENERAL SECRETION PATHWAY PROTEIN G"/>
    <property type="match status" value="1"/>
</dbReference>
<dbReference type="RefSeq" id="WP_406698752.1">
    <property type="nucleotide sequence ID" value="NZ_CP155447.1"/>
</dbReference>
<evidence type="ECO:0000259" key="1">
    <source>
        <dbReference type="Pfam" id="PF07596"/>
    </source>
</evidence>
<dbReference type="SUPFAM" id="SSF54523">
    <property type="entry name" value="Pili subunits"/>
    <property type="match status" value="1"/>
</dbReference>
<dbReference type="InterPro" id="IPR027558">
    <property type="entry name" value="Pre_pil_HX9DG_C"/>
</dbReference>
<dbReference type="NCBIfam" id="TIGR02532">
    <property type="entry name" value="IV_pilin_GFxxxE"/>
    <property type="match status" value="1"/>
</dbReference>
<dbReference type="EMBL" id="CP155447">
    <property type="protein sequence ID" value="XBH05902.1"/>
    <property type="molecule type" value="Genomic_DNA"/>
</dbReference>
<sequence length="349" mass="36738">MPIIRRGFTLIELLVVIAIIAVLIALLLPAVQAAREAARRSQCVNNLKQMALAVQNYNDAGGALPPSGAYVSGALGTQTISFKARILPFLEQQAIFNCINFSFGATTSDTAGGTADPSSTNRTLLHITVSTFLCPSDGNTPNAAYTSANYVENLGPPLVNHGNMLLGPTYYQGVSRMKLCNPTTVDNGATSTVTLASITDGTSNTAMVSETVKGRGSLTQDGLHMIYGLTDRCAGFSQPSPDLALSQICQKSATFADDSKGMQWIRTPIGRGGGYVHASPPNMKSCTLNKTISSELYDGFVSVSSYHPGGANVSFLDGSVRFVKSSVNFATWYGIGTRNGGEIISADAL</sequence>
<accession>A0AAU7CK70</accession>